<keyword evidence="7" id="KW-0472">Membrane</keyword>
<feature type="disulfide bond" evidence="4">
    <location>
        <begin position="38"/>
        <end position="47"/>
    </location>
</feature>
<keyword evidence="3 4" id="KW-1015">Disulfide bond</keyword>
<evidence type="ECO:0000313" key="7">
    <source>
        <dbReference type="EMBL" id="KAK7236522.1"/>
    </source>
</evidence>
<dbReference type="PROSITE" id="PS00022">
    <property type="entry name" value="EGF_1"/>
    <property type="match status" value="1"/>
</dbReference>
<dbReference type="Proteomes" id="UP001363151">
    <property type="component" value="Unassembled WGS sequence"/>
</dbReference>
<dbReference type="PANTHER" id="PTHR11219">
    <property type="entry name" value="TENEURIN AND N-ACETYLGLUCOSAMINE-1-PHOSPHODIESTER ALPHA-N-ACETYLGLUCOSAMINIDASE"/>
    <property type="match status" value="1"/>
</dbReference>
<feature type="disulfide bond" evidence="4">
    <location>
        <begin position="131"/>
        <end position="140"/>
    </location>
</feature>
<keyword evidence="5" id="KW-0732">Signal</keyword>
<keyword evidence="2" id="KW-0677">Repeat</keyword>
<evidence type="ECO:0000256" key="3">
    <source>
        <dbReference type="ARBA" id="ARBA00023157"/>
    </source>
</evidence>
<dbReference type="InterPro" id="IPR000742">
    <property type="entry name" value="EGF"/>
</dbReference>
<feature type="disulfide bond" evidence="4">
    <location>
        <begin position="20"/>
        <end position="30"/>
    </location>
</feature>
<dbReference type="EMBL" id="JBBJCI010000275">
    <property type="protein sequence ID" value="KAK7236522.1"/>
    <property type="molecule type" value="Genomic_DNA"/>
</dbReference>
<dbReference type="PANTHER" id="PTHR11219:SF69">
    <property type="entry name" value="TENEURIN-A"/>
    <property type="match status" value="1"/>
</dbReference>
<evidence type="ECO:0000256" key="5">
    <source>
        <dbReference type="SAM" id="SignalP"/>
    </source>
</evidence>
<evidence type="ECO:0000256" key="1">
    <source>
        <dbReference type="ARBA" id="ARBA00022536"/>
    </source>
</evidence>
<dbReference type="Gene3D" id="2.10.25.10">
    <property type="entry name" value="Laminin"/>
    <property type="match status" value="1"/>
</dbReference>
<dbReference type="Gene3D" id="2.60.120.260">
    <property type="entry name" value="Galactose-binding domain-like"/>
    <property type="match status" value="1"/>
</dbReference>
<sequence length="770" mass="83461">MNSVFLALALGLAAPVAAECPNACSGHGTCGAFDECHCFPSWQEADCSGRTCPFALAHVDSPKGDLDGSADALSGRTTTVIEGNTVYPYGTTEQYPLMVDTFGRELINTAHAYAECGNKGLCDRKSGECECFPGYEGAGCQRASCGDPTCSGHGTCMSAKDLAKADHDNRYRLWDKDVSMGCKCEPGFTGPTCSAKMCKYGVDPLYYDDEMMSIRAPTARVVMSFDNSTATTESEDGVGVTFDTKKYIDGTYAIKFYDVFGEDYQTAPLGASAGCAEVVAALEELPNSVIPAYSVRCFDSFDYIGDEVRFDGEHTQNKGNMGFVIYDLLFEENLGDLKPIEINAYLDGTRPTLYVSSSNSSSKQDFDVDIVVYPNYHGISGEFVDYFPNYCDGVTITVGEAGLGNAAFDEPYFGVVNDVDAAEMKLIKRCLGDADGDPDNNVEVYNWDYGTHNTTYHPHIVKLAPHPSTGPFPGEDVFDAGKFHLMYFKTTSGGTTTVTQGNTTTVIEGSTDGKFYISGLPDLGKENRDYIIFATDGIATVIANGTEVPTVGRGYDWYRPKMSDVAHNPITAYFEKGADTVYTSQDVSCYSGATSRDPRVRGPEDLLNACLEKGDKVFLFNNQIATYKQAKASDWHPESGGNMYEIVKIGTNPTSSKTAEVEDRFYFVVDKVIKWDGSATQPRSGITTASADDDATTAYDDWTDDALRESPNEQSIGMQMIVKFEPASTGNYEYVLQCSGRGLCDSSSGLCECFTGYTNDNCAQQSAIAV</sequence>
<dbReference type="PROSITE" id="PS50026">
    <property type="entry name" value="EGF_3"/>
    <property type="match status" value="2"/>
</dbReference>
<keyword evidence="1 4" id="KW-0245">EGF-like domain</keyword>
<proteinExistence type="predicted"/>
<dbReference type="PROSITE" id="PS01186">
    <property type="entry name" value="EGF_2"/>
    <property type="match status" value="1"/>
</dbReference>
<keyword evidence="8" id="KW-1185">Reference proteome</keyword>
<name>A0ABR1FRR3_AURAN</name>
<organism evidence="7 8">
    <name type="scientific">Aureococcus anophagefferens</name>
    <name type="common">Harmful bloom alga</name>
    <dbReference type="NCBI Taxonomy" id="44056"/>
    <lineage>
        <taxon>Eukaryota</taxon>
        <taxon>Sar</taxon>
        <taxon>Stramenopiles</taxon>
        <taxon>Ochrophyta</taxon>
        <taxon>Pelagophyceae</taxon>
        <taxon>Pelagomonadales</taxon>
        <taxon>Pelagomonadaceae</taxon>
        <taxon>Aureococcus</taxon>
    </lineage>
</organism>
<feature type="chain" id="PRO_5045635045" evidence="5">
    <location>
        <begin position="19"/>
        <end position="770"/>
    </location>
</feature>
<feature type="domain" description="EGF-like" evidence="6">
    <location>
        <begin position="16"/>
        <end position="48"/>
    </location>
</feature>
<evidence type="ECO:0000256" key="4">
    <source>
        <dbReference type="PROSITE-ProRule" id="PRU00076"/>
    </source>
</evidence>
<keyword evidence="7" id="KW-0812">Transmembrane</keyword>
<dbReference type="InterPro" id="IPR051216">
    <property type="entry name" value="Teneurin"/>
</dbReference>
<comment type="caution">
    <text evidence="7">The sequence shown here is derived from an EMBL/GenBank/DDBJ whole genome shotgun (WGS) entry which is preliminary data.</text>
</comment>
<gene>
    <name evidence="7" type="ORF">SO694_0024807</name>
</gene>
<feature type="signal peptide" evidence="5">
    <location>
        <begin position="1"/>
        <end position="18"/>
    </location>
</feature>
<feature type="domain" description="EGF-like" evidence="6">
    <location>
        <begin position="106"/>
        <end position="141"/>
    </location>
</feature>
<accession>A0ABR1FRR3</accession>
<evidence type="ECO:0000313" key="8">
    <source>
        <dbReference type="Proteomes" id="UP001363151"/>
    </source>
</evidence>
<dbReference type="SMART" id="SM00181">
    <property type="entry name" value="EGF"/>
    <property type="match status" value="3"/>
</dbReference>
<protein>
    <submittedName>
        <fullName evidence="7">Teneurin transmembrane protein</fullName>
    </submittedName>
</protein>
<comment type="caution">
    <text evidence="4">Lacks conserved residue(s) required for the propagation of feature annotation.</text>
</comment>
<dbReference type="PRINTS" id="PR00011">
    <property type="entry name" value="EGFLAMININ"/>
</dbReference>
<reference evidence="7 8" key="1">
    <citation type="submission" date="2024-03" db="EMBL/GenBank/DDBJ databases">
        <title>Aureococcus anophagefferens CCMP1851 and Kratosvirus quantuckense: Draft genome of a second virus-susceptible host strain in the model system.</title>
        <authorList>
            <person name="Chase E."/>
            <person name="Truchon A.R."/>
            <person name="Schepens W."/>
            <person name="Wilhelm S.W."/>
        </authorList>
    </citation>
    <scope>NUCLEOTIDE SEQUENCE [LARGE SCALE GENOMIC DNA]</scope>
    <source>
        <strain evidence="7 8">CCMP1851</strain>
    </source>
</reference>
<evidence type="ECO:0000256" key="2">
    <source>
        <dbReference type="ARBA" id="ARBA00022737"/>
    </source>
</evidence>
<evidence type="ECO:0000259" key="6">
    <source>
        <dbReference type="PROSITE" id="PS50026"/>
    </source>
</evidence>